<organism evidence="4 5">
    <name type="scientific">Flavonifractor plautii</name>
    <name type="common">Fusobacterium plautii</name>
    <dbReference type="NCBI Taxonomy" id="292800"/>
    <lineage>
        <taxon>Bacteria</taxon>
        <taxon>Bacillati</taxon>
        <taxon>Bacillota</taxon>
        <taxon>Clostridia</taxon>
        <taxon>Eubacteriales</taxon>
        <taxon>Oscillospiraceae</taxon>
        <taxon>Flavonifractor</taxon>
    </lineage>
</organism>
<evidence type="ECO:0000313" key="4">
    <source>
        <dbReference type="EMBL" id="MSB51319.1"/>
    </source>
</evidence>
<reference evidence="5 6" key="1">
    <citation type="journal article" date="2019" name="Nat. Med.">
        <title>A library of human gut bacterial isolates paired with longitudinal multiomics data enables mechanistic microbiome research.</title>
        <authorList>
            <person name="Poyet M."/>
            <person name="Groussin M."/>
            <person name="Gibbons S.M."/>
            <person name="Avila-Pacheco J."/>
            <person name="Jiang X."/>
            <person name="Kearney S.M."/>
            <person name="Perrotta A.R."/>
            <person name="Berdy B."/>
            <person name="Zhao S."/>
            <person name="Lieberman T.D."/>
            <person name="Swanson P.K."/>
            <person name="Smith M."/>
            <person name="Roesemann S."/>
            <person name="Alexander J.E."/>
            <person name="Rich S.A."/>
            <person name="Livny J."/>
            <person name="Vlamakis H."/>
            <person name="Clish C."/>
            <person name="Bullock K."/>
            <person name="Deik A."/>
            <person name="Scott J."/>
            <person name="Pierce K.A."/>
            <person name="Xavier R.J."/>
            <person name="Alm E.J."/>
        </authorList>
    </citation>
    <scope>NUCLEOTIDE SEQUENCE [LARGE SCALE GENOMIC DNA]</scope>
    <source>
        <strain evidence="3 6">BIOML-A2</strain>
        <strain evidence="4 5">BIOML-A5</strain>
    </source>
</reference>
<dbReference type="GO" id="GO:0016887">
    <property type="term" value="F:ATP hydrolysis activity"/>
    <property type="evidence" value="ECO:0007669"/>
    <property type="project" value="InterPro"/>
</dbReference>
<dbReference type="AlphaFoldDB" id="A0A174W5G9"/>
<dbReference type="InterPro" id="IPR038729">
    <property type="entry name" value="Rad50/SbcC_AAA"/>
</dbReference>
<comment type="caution">
    <text evidence="4">The sequence shown here is derived from an EMBL/GenBank/DDBJ whole genome shotgun (WGS) entry which is preliminary data.</text>
</comment>
<feature type="domain" description="Rad50/SbcC-type AAA" evidence="2">
    <location>
        <begin position="16"/>
        <end position="206"/>
    </location>
</feature>
<evidence type="ECO:0000256" key="1">
    <source>
        <dbReference type="SAM" id="Coils"/>
    </source>
</evidence>
<proteinExistence type="predicted"/>
<accession>A0A174W5G9</accession>
<dbReference type="EMBL" id="WKPR01000043">
    <property type="protein sequence ID" value="MSB22513.1"/>
    <property type="molecule type" value="Genomic_DNA"/>
</dbReference>
<dbReference type="Proteomes" id="UP000429811">
    <property type="component" value="Unassembled WGS sequence"/>
</dbReference>
<evidence type="ECO:0000259" key="2">
    <source>
        <dbReference type="Pfam" id="PF13476"/>
    </source>
</evidence>
<dbReference type="EMBL" id="WKPO01000075">
    <property type="protein sequence ID" value="MSB51319.1"/>
    <property type="molecule type" value="Genomic_DNA"/>
</dbReference>
<feature type="coiled-coil region" evidence="1">
    <location>
        <begin position="325"/>
        <end position="359"/>
    </location>
</feature>
<protein>
    <submittedName>
        <fullName evidence="4">AAA family ATPase</fullName>
    </submittedName>
</protein>
<sequence>MFKIESISFINGNDFQTYKFSSHTFVYGLNTVGKTALTKAIDYVLGSSDGLTYQGLDNIEGIEAYLTNGLTNLWIKRTISGNYYYKRTLESQYSEVSSEVYKDNICLIITPTSNARFVNVYSKVFDEKPTFRSFTFLNYIEEKGLGDLSVVFTKAKELKHQIRIRNIMDFFFNYENIEQIYEKELELELAEKELSEISKDYQEFNRSLFQAKKLFRELHLTYTSDFTKDYATFLKFKNSYTRTAKSKSKDLVYLSKASFSLAEEIKLYTFMKDQSANMVNRKERISRLLSIISSIVNAHPQYTVYTQAITSIIEEIEEEKVILSLTDYTKAVKDIEQEKQKLDSQIELLRSQATELTYEVAMKKVGLLEHIFTILSREINTDRLHELEIKTAQLKKEIKSLKSAFDQSKVKKFNNRLTELYLSSGLNIKHLKEDLQDNDFSLEFDPFRLCLFATHKEQDQLTRFMPGSMTRQTHLQMLTYLCMFEYLKDNFRDFIYLPILIIDSANQPMGIEIFKEVYPTITQLADSIGVQTIFMSKDRLDNIPEDDFIDISAGLNKFHKKS</sequence>
<evidence type="ECO:0000313" key="6">
    <source>
        <dbReference type="Proteomes" id="UP000434475"/>
    </source>
</evidence>
<evidence type="ECO:0000313" key="5">
    <source>
        <dbReference type="Proteomes" id="UP000429811"/>
    </source>
</evidence>
<name>A0A174W5G9_FLAPL</name>
<dbReference type="Proteomes" id="UP000434475">
    <property type="component" value="Unassembled WGS sequence"/>
</dbReference>
<keyword evidence="1" id="KW-0175">Coiled coil</keyword>
<feature type="coiled-coil region" evidence="1">
    <location>
        <begin position="180"/>
        <end position="207"/>
    </location>
</feature>
<dbReference type="Pfam" id="PF13476">
    <property type="entry name" value="AAA_23"/>
    <property type="match status" value="1"/>
</dbReference>
<gene>
    <name evidence="4" type="ORF">GKE90_22030</name>
    <name evidence="3" type="ORF">GKE97_23920</name>
</gene>
<evidence type="ECO:0000313" key="3">
    <source>
        <dbReference type="EMBL" id="MSB22513.1"/>
    </source>
</evidence>
<dbReference type="GO" id="GO:0006302">
    <property type="term" value="P:double-strand break repair"/>
    <property type="evidence" value="ECO:0007669"/>
    <property type="project" value="InterPro"/>
</dbReference>
<dbReference type="RefSeq" id="WP_009260942.1">
    <property type="nucleotide sequence ID" value="NZ_CP084007.1"/>
</dbReference>